<evidence type="ECO:0000256" key="2">
    <source>
        <dbReference type="ARBA" id="ARBA00022529"/>
    </source>
</evidence>
<dbReference type="RefSeq" id="WP_345677307.1">
    <property type="nucleotide sequence ID" value="NZ_BAABHS010000015.1"/>
</dbReference>
<comment type="caution">
    <text evidence="9">The sequence shown here is derived from an EMBL/GenBank/DDBJ whole genome shotgun (WGS) entry which is preliminary data.</text>
</comment>
<gene>
    <name evidence="9" type="ORF">GCM10023205_43910</name>
</gene>
<feature type="compositionally biased region" description="Low complexity" evidence="6">
    <location>
        <begin position="160"/>
        <end position="195"/>
    </location>
</feature>
<comment type="similarity">
    <text evidence="1">Belongs to the neocarzinostatin family.</text>
</comment>
<evidence type="ECO:0000313" key="9">
    <source>
        <dbReference type="EMBL" id="GAA4972834.1"/>
    </source>
</evidence>
<keyword evidence="2" id="KW-0929">Antimicrobial</keyword>
<keyword evidence="7" id="KW-1133">Transmembrane helix</keyword>
<evidence type="ECO:0000256" key="3">
    <source>
        <dbReference type="ARBA" id="ARBA00023022"/>
    </source>
</evidence>
<name>A0ABP9HK29_9ACTN</name>
<feature type="region of interest" description="Disordered" evidence="6">
    <location>
        <begin position="151"/>
        <end position="201"/>
    </location>
</feature>
<evidence type="ECO:0000256" key="8">
    <source>
        <dbReference type="SAM" id="SignalP"/>
    </source>
</evidence>
<keyword evidence="8" id="KW-0732">Signal</keyword>
<evidence type="ECO:0000256" key="6">
    <source>
        <dbReference type="SAM" id="MobiDB-lite"/>
    </source>
</evidence>
<keyword evidence="4" id="KW-0238">DNA-binding</keyword>
<evidence type="ECO:0000313" key="10">
    <source>
        <dbReference type="Proteomes" id="UP001500466"/>
    </source>
</evidence>
<feature type="signal peptide" evidence="8">
    <location>
        <begin position="1"/>
        <end position="38"/>
    </location>
</feature>
<dbReference type="SUPFAM" id="SSF49319">
    <property type="entry name" value="Actinoxanthin-like"/>
    <property type="match status" value="1"/>
</dbReference>
<evidence type="ECO:0000256" key="4">
    <source>
        <dbReference type="ARBA" id="ARBA00023125"/>
    </source>
</evidence>
<keyword evidence="5" id="KW-1015">Disulfide bond</keyword>
<feature type="chain" id="PRO_5046493443" description="Neocarzinostatin family protein" evidence="8">
    <location>
        <begin position="39"/>
        <end position="232"/>
    </location>
</feature>
<evidence type="ECO:0000256" key="1">
    <source>
        <dbReference type="ARBA" id="ARBA00010648"/>
    </source>
</evidence>
<dbReference type="InterPro" id="IPR002186">
    <property type="entry name" value="Neocarzinostatin_fam"/>
</dbReference>
<dbReference type="EMBL" id="BAABHS010000015">
    <property type="protein sequence ID" value="GAA4972834.1"/>
    <property type="molecule type" value="Genomic_DNA"/>
</dbReference>
<dbReference type="Proteomes" id="UP001500466">
    <property type="component" value="Unassembled WGS sequence"/>
</dbReference>
<sequence>MTTILSARRGAAGIFAFLSFAVACLAAALVLGAAPAHAEGAALTVSKSTGLDPAGENVTVTGKGFAPGIQVFVAVCDPAQPAGKACDMANYKMATVDAGGGFVADVKLVAKFGQTDCTATPCAVQTSRMGNGKDRTQEALAAIGFTGGVAPTLPSKPQENAGAPGAGAPAGAASAPAAAAPSGAASAPADNAAASSDDDSDSNTGLIIGVVAGVVVVAGGAGVFFFRRRSAS</sequence>
<keyword evidence="10" id="KW-1185">Reference proteome</keyword>
<dbReference type="Pfam" id="PF00960">
    <property type="entry name" value="Neocarzinostat"/>
    <property type="match status" value="1"/>
</dbReference>
<dbReference type="InterPro" id="IPR027273">
    <property type="entry name" value="Neocarzinostatin-like"/>
</dbReference>
<accession>A0ABP9HK29</accession>
<proteinExistence type="inferred from homology"/>
<keyword evidence="7" id="KW-0472">Membrane</keyword>
<evidence type="ECO:0000256" key="5">
    <source>
        <dbReference type="ARBA" id="ARBA00023157"/>
    </source>
</evidence>
<evidence type="ECO:0008006" key="11">
    <source>
        <dbReference type="Google" id="ProtNLM"/>
    </source>
</evidence>
<feature type="transmembrane region" description="Helical" evidence="7">
    <location>
        <begin position="205"/>
        <end position="226"/>
    </location>
</feature>
<keyword evidence="3" id="KW-0044">Antibiotic</keyword>
<organism evidence="9 10">
    <name type="scientific">Yinghuangia aomiensis</name>
    <dbReference type="NCBI Taxonomy" id="676205"/>
    <lineage>
        <taxon>Bacteria</taxon>
        <taxon>Bacillati</taxon>
        <taxon>Actinomycetota</taxon>
        <taxon>Actinomycetes</taxon>
        <taxon>Kitasatosporales</taxon>
        <taxon>Streptomycetaceae</taxon>
        <taxon>Yinghuangia</taxon>
    </lineage>
</organism>
<reference evidence="10" key="1">
    <citation type="journal article" date="2019" name="Int. J. Syst. Evol. Microbiol.">
        <title>The Global Catalogue of Microorganisms (GCM) 10K type strain sequencing project: providing services to taxonomists for standard genome sequencing and annotation.</title>
        <authorList>
            <consortium name="The Broad Institute Genomics Platform"/>
            <consortium name="The Broad Institute Genome Sequencing Center for Infectious Disease"/>
            <person name="Wu L."/>
            <person name="Ma J."/>
        </authorList>
    </citation>
    <scope>NUCLEOTIDE SEQUENCE [LARGE SCALE GENOMIC DNA]</scope>
    <source>
        <strain evidence="10">JCM 17986</strain>
    </source>
</reference>
<keyword evidence="7" id="KW-0812">Transmembrane</keyword>
<dbReference type="Gene3D" id="2.60.40.230">
    <property type="entry name" value="Neocarzinostatin-like"/>
    <property type="match status" value="1"/>
</dbReference>
<evidence type="ECO:0000256" key="7">
    <source>
        <dbReference type="SAM" id="Phobius"/>
    </source>
</evidence>
<protein>
    <recommendedName>
        <fullName evidence="11">Neocarzinostatin family protein</fullName>
    </recommendedName>
</protein>